<accession>A0ABS7G295</accession>
<dbReference type="RefSeq" id="WP_220170078.1">
    <property type="nucleotide sequence ID" value="NZ_JAIBOA010000027.1"/>
</dbReference>
<dbReference type="Proteomes" id="UP000774570">
    <property type="component" value="Unassembled WGS sequence"/>
</dbReference>
<feature type="chain" id="PRO_5046700972" evidence="1">
    <location>
        <begin position="29"/>
        <end position="442"/>
    </location>
</feature>
<evidence type="ECO:0000313" key="3">
    <source>
        <dbReference type="Proteomes" id="UP000774570"/>
    </source>
</evidence>
<dbReference type="SUPFAM" id="SSF53474">
    <property type="entry name" value="alpha/beta-Hydrolases"/>
    <property type="match status" value="1"/>
</dbReference>
<dbReference type="InterPro" id="IPR005152">
    <property type="entry name" value="Lipase_secreted"/>
</dbReference>
<protein>
    <submittedName>
        <fullName evidence="2">Lipase family protein</fullName>
    </submittedName>
</protein>
<dbReference type="EMBL" id="JAIBOA010000027">
    <property type="protein sequence ID" value="MBW8486839.1"/>
    <property type="molecule type" value="Genomic_DNA"/>
</dbReference>
<keyword evidence="3" id="KW-1185">Reference proteome</keyword>
<dbReference type="Gene3D" id="3.40.50.1820">
    <property type="entry name" value="alpha/beta hydrolase"/>
    <property type="match status" value="1"/>
</dbReference>
<feature type="signal peptide" evidence="1">
    <location>
        <begin position="1"/>
        <end position="28"/>
    </location>
</feature>
<name>A0ABS7G295_9ACTN</name>
<keyword evidence="1" id="KW-0732">Signal</keyword>
<organism evidence="2 3">
    <name type="scientific">Actinomadura parmotrematis</name>
    <dbReference type="NCBI Taxonomy" id="2864039"/>
    <lineage>
        <taxon>Bacteria</taxon>
        <taxon>Bacillati</taxon>
        <taxon>Actinomycetota</taxon>
        <taxon>Actinomycetes</taxon>
        <taxon>Streptosporangiales</taxon>
        <taxon>Thermomonosporaceae</taxon>
        <taxon>Actinomadura</taxon>
    </lineage>
</organism>
<proteinExistence type="predicted"/>
<dbReference type="Gene3D" id="1.10.260.130">
    <property type="match status" value="1"/>
</dbReference>
<dbReference type="PIRSF" id="PIRSF029171">
    <property type="entry name" value="Esterase_LipA"/>
    <property type="match status" value="1"/>
</dbReference>
<dbReference type="InterPro" id="IPR006311">
    <property type="entry name" value="TAT_signal"/>
</dbReference>
<gene>
    <name evidence="2" type="ORF">K1Y72_31030</name>
</gene>
<dbReference type="PROSITE" id="PS51318">
    <property type="entry name" value="TAT"/>
    <property type="match status" value="1"/>
</dbReference>
<dbReference type="InterPro" id="IPR029058">
    <property type="entry name" value="AB_hydrolase_fold"/>
</dbReference>
<comment type="caution">
    <text evidence="2">The sequence shown here is derived from an EMBL/GenBank/DDBJ whole genome shotgun (WGS) entry which is preliminary data.</text>
</comment>
<dbReference type="PANTHER" id="PTHR34853:SF1">
    <property type="entry name" value="LIPASE 5"/>
    <property type="match status" value="1"/>
</dbReference>
<reference evidence="2 3" key="1">
    <citation type="submission" date="2021-07" db="EMBL/GenBank/DDBJ databases">
        <title>Actinomadura sp. PM05-2 isolated from lichen.</title>
        <authorList>
            <person name="Somphong A."/>
            <person name="Phongsopitanun W."/>
            <person name="Tanasupawat S."/>
            <person name="Peongsungnone V."/>
        </authorList>
    </citation>
    <scope>NUCLEOTIDE SEQUENCE [LARGE SCALE GENOMIC DNA]</scope>
    <source>
        <strain evidence="2 3">PM05-2</strain>
    </source>
</reference>
<sequence>MPRRARLLPLAAGLAAAALVASATGAAAAPAPREVSRGVTIPAFYDPPAKLPAANGALIRTEPLPLALTAAGADGPLPGRATRLMYRSTGANGKATAVTGAYIEPARKWTGAGPRPLVAVASGTMGQGDQCAPSLALEKPLTFNGQTVSVGYEDISVYRLLDAGVAVVVTDYAGLGTTDRVHTYAERFDQAHAVLDAVRAARRLPGTSLTAKSAVGLYGYSQGGGATASAAELQPSYAPDVHLAGTYAGAPPADLAEVIKGIDGSALAGALGWSINGLSQTYPELKKVIDAHVGASGRAALADLSGMCVGDAILRYAFSRSGQWTTDGSSLSQVIAGSPVAQRVLARERLGSLRPAGPVRVASGVLDDIVVHAQSRRLAADWCAKGGQVTYQPVDLPQLGVGLLTNHLAPLLTDQNDALAWLTARLNGTAAPGNCAKLPQLP</sequence>
<evidence type="ECO:0000313" key="2">
    <source>
        <dbReference type="EMBL" id="MBW8486839.1"/>
    </source>
</evidence>
<dbReference type="Pfam" id="PF03583">
    <property type="entry name" value="LIP"/>
    <property type="match status" value="1"/>
</dbReference>
<dbReference type="PANTHER" id="PTHR34853">
    <property type="match status" value="1"/>
</dbReference>
<evidence type="ECO:0000256" key="1">
    <source>
        <dbReference type="SAM" id="SignalP"/>
    </source>
</evidence>